<dbReference type="Pfam" id="PF16983">
    <property type="entry name" value="MFS_MOT1"/>
    <property type="match status" value="2"/>
</dbReference>
<evidence type="ECO:0000313" key="2">
    <source>
        <dbReference type="EMBL" id="KAK0635632.1"/>
    </source>
</evidence>
<name>A0AA40CEL4_9PEZI</name>
<keyword evidence="3" id="KW-1185">Reference proteome</keyword>
<comment type="caution">
    <text evidence="2">The sequence shown here is derived from an EMBL/GenBank/DDBJ whole genome shotgun (WGS) entry which is preliminary data.</text>
</comment>
<evidence type="ECO:0000313" key="3">
    <source>
        <dbReference type="Proteomes" id="UP001174934"/>
    </source>
</evidence>
<dbReference type="EMBL" id="JAULSR010000001">
    <property type="protein sequence ID" value="KAK0635632.1"/>
    <property type="molecule type" value="Genomic_DNA"/>
</dbReference>
<sequence>MMALSHHLTRLRRVHAHNLTTLLRSPSSEISGALGDLGTLLPLMLALALQGSIDLPSTLVLSGLFNVATGLLFGIPLPVQPMKAIAAAAIADKASLPSTVAAGGLVGAAVLVLSVTGLLRWLTHNIPVPVVKGIQLGAGLSLVISAGGGLLRPLGWTGPSGWDNRLWALGAFVALLLTQRGGGGGGFISLGRRRGVPYALGVFVLGVAVAFVRIVTWEGGHNQNDGLGHGHVTSSHEGQQQQLPRLTPWHPHLLMPAWLDGSAVSMAVAQLPLTTLNSVVAVAALAADLGRDLELPFATPSTTSLGLSVAGMNLVGCWLGAMPVCHGAGGLAAQHRFGAQSGASIVMLGGAKVFLGLAFGSSLLGLLEAFPRSTLGVMVIAAGLELARVGASLNHGAPDLWEEVVAAGEGSISSSAGNNHNGDNDGQEAAAVAAGGILGGSRRRRRHREISVAEREERWTVMMMTTAGILAFKNDAVGFVAGLLSYGAYRLADYVGDKQQQGHGHGIHIQSESSPLLR</sequence>
<feature type="transmembrane region" description="Helical" evidence="1">
    <location>
        <begin position="307"/>
        <end position="333"/>
    </location>
</feature>
<dbReference type="PANTHER" id="PTHR31970">
    <property type="match status" value="1"/>
</dbReference>
<feature type="transmembrane region" description="Helical" evidence="1">
    <location>
        <begin position="345"/>
        <end position="367"/>
    </location>
</feature>
<dbReference type="PANTHER" id="PTHR31970:SF9">
    <property type="entry name" value="MOLYBDATE TRANSPORTER 2"/>
    <property type="match status" value="1"/>
</dbReference>
<proteinExistence type="predicted"/>
<gene>
    <name evidence="2" type="ORF">B0T17DRAFT_50910</name>
</gene>
<dbReference type="GO" id="GO:0015098">
    <property type="term" value="F:molybdate ion transmembrane transporter activity"/>
    <property type="evidence" value="ECO:0007669"/>
    <property type="project" value="InterPro"/>
</dbReference>
<feature type="transmembrane region" description="Helical" evidence="1">
    <location>
        <begin position="100"/>
        <end position="122"/>
    </location>
</feature>
<feature type="transmembrane region" description="Helical" evidence="1">
    <location>
        <begin position="166"/>
        <end position="190"/>
    </location>
</feature>
<dbReference type="InterPro" id="IPR031563">
    <property type="entry name" value="MOT1/MOT2"/>
</dbReference>
<keyword evidence="1" id="KW-1133">Transmembrane helix</keyword>
<organism evidence="2 3">
    <name type="scientific">Bombardia bombarda</name>
    <dbReference type="NCBI Taxonomy" id="252184"/>
    <lineage>
        <taxon>Eukaryota</taxon>
        <taxon>Fungi</taxon>
        <taxon>Dikarya</taxon>
        <taxon>Ascomycota</taxon>
        <taxon>Pezizomycotina</taxon>
        <taxon>Sordariomycetes</taxon>
        <taxon>Sordariomycetidae</taxon>
        <taxon>Sordariales</taxon>
        <taxon>Lasiosphaeriaceae</taxon>
        <taxon>Bombardia</taxon>
    </lineage>
</organism>
<evidence type="ECO:0008006" key="4">
    <source>
        <dbReference type="Google" id="ProtNLM"/>
    </source>
</evidence>
<feature type="transmembrane region" description="Helical" evidence="1">
    <location>
        <begin position="59"/>
        <end position="79"/>
    </location>
</feature>
<keyword evidence="1" id="KW-0812">Transmembrane</keyword>
<feature type="transmembrane region" description="Helical" evidence="1">
    <location>
        <begin position="196"/>
        <end position="215"/>
    </location>
</feature>
<feature type="transmembrane region" description="Helical" evidence="1">
    <location>
        <begin position="134"/>
        <end position="154"/>
    </location>
</feature>
<protein>
    <recommendedName>
        <fullName evidence="4">Sulfate transporter</fullName>
    </recommendedName>
</protein>
<keyword evidence="1" id="KW-0472">Membrane</keyword>
<accession>A0AA40CEL4</accession>
<reference evidence="2" key="1">
    <citation type="submission" date="2023-06" db="EMBL/GenBank/DDBJ databases">
        <title>Genome-scale phylogeny and comparative genomics of the fungal order Sordariales.</title>
        <authorList>
            <consortium name="Lawrence Berkeley National Laboratory"/>
            <person name="Hensen N."/>
            <person name="Bonometti L."/>
            <person name="Westerberg I."/>
            <person name="Brannstrom I.O."/>
            <person name="Guillou S."/>
            <person name="Cros-Aarteil S."/>
            <person name="Calhoun S."/>
            <person name="Haridas S."/>
            <person name="Kuo A."/>
            <person name="Mondo S."/>
            <person name="Pangilinan J."/>
            <person name="Riley R."/>
            <person name="LaButti K."/>
            <person name="Andreopoulos B."/>
            <person name="Lipzen A."/>
            <person name="Chen C."/>
            <person name="Yanf M."/>
            <person name="Daum C."/>
            <person name="Ng V."/>
            <person name="Clum A."/>
            <person name="Steindorff A."/>
            <person name="Ohm R."/>
            <person name="Martin F."/>
            <person name="Silar P."/>
            <person name="Natvig D."/>
            <person name="Lalanne C."/>
            <person name="Gautier V."/>
            <person name="Ament-velasquez S.L."/>
            <person name="Kruys A."/>
            <person name="Hutchinson M.I."/>
            <person name="Powell A.J."/>
            <person name="Barry K."/>
            <person name="Miller A.N."/>
            <person name="Grigoriev I.V."/>
            <person name="Debuchy R."/>
            <person name="Gladieux P."/>
            <person name="Thoren M.H."/>
            <person name="Johannesson H."/>
        </authorList>
    </citation>
    <scope>NUCLEOTIDE SEQUENCE</scope>
    <source>
        <strain evidence="2">SMH3391-2</strain>
    </source>
</reference>
<evidence type="ECO:0000256" key="1">
    <source>
        <dbReference type="SAM" id="Phobius"/>
    </source>
</evidence>
<dbReference type="AlphaFoldDB" id="A0AA40CEL4"/>
<dbReference type="Proteomes" id="UP001174934">
    <property type="component" value="Unassembled WGS sequence"/>
</dbReference>